<dbReference type="eggNOG" id="COG1970">
    <property type="taxonomic scope" value="Bacteria"/>
</dbReference>
<dbReference type="Proteomes" id="UP000001494">
    <property type="component" value="Chromosome"/>
</dbReference>
<proteinExistence type="inferred from homology"/>
<keyword evidence="6 9" id="KW-0406">Ion transport</keyword>
<reference evidence="10 11" key="1">
    <citation type="journal article" date="2011" name="J. Bacteriol.">
        <title>Genome sequence of the ethanol-producing Zymomonas mobilis subsp. mobilis lectotype strain ATCC 10988.</title>
        <authorList>
            <person name="Pappas K.M."/>
            <person name="Kouvelis V.N."/>
            <person name="Saunders E."/>
            <person name="Brettin T.S."/>
            <person name="Bruce D."/>
            <person name="Detter C."/>
            <person name="Balakireva M."/>
            <person name="Han C.S."/>
            <person name="Savvakis G."/>
            <person name="Kyrpides N.C."/>
            <person name="Typas M.A."/>
        </authorList>
    </citation>
    <scope>NUCLEOTIDE SEQUENCE [LARGE SCALE GENOMIC DNA]</scope>
    <source>
        <strain evidence="11">ATCC 10988 / DSM 424 / CCUG 17860 / LMG 404 / NCIMB 8938 / NRRL B-806 / ZM1</strain>
    </source>
</reference>
<dbReference type="PANTHER" id="PTHR30266:SF2">
    <property type="entry name" value="LARGE-CONDUCTANCE MECHANOSENSITIVE CHANNEL"/>
    <property type="match status" value="1"/>
</dbReference>
<dbReference type="AlphaFoldDB" id="A0A0H3G0B7"/>
<keyword evidence="7 9" id="KW-0472">Membrane</keyword>
<dbReference type="GO" id="GO:0008381">
    <property type="term" value="F:mechanosensitive monoatomic ion channel activity"/>
    <property type="evidence" value="ECO:0007669"/>
    <property type="project" value="UniProtKB-UniRule"/>
</dbReference>
<gene>
    <name evidence="9" type="primary">mscL</name>
    <name evidence="10" type="ordered locus">Zmob_0272</name>
</gene>
<evidence type="ECO:0000256" key="5">
    <source>
        <dbReference type="ARBA" id="ARBA00022989"/>
    </source>
</evidence>
<evidence type="ECO:0000256" key="6">
    <source>
        <dbReference type="ARBA" id="ARBA00023065"/>
    </source>
</evidence>
<dbReference type="RefSeq" id="WP_011240886.1">
    <property type="nucleotide sequence ID" value="NC_017262.1"/>
</dbReference>
<dbReference type="PRINTS" id="PR01264">
    <property type="entry name" value="MECHCHANNEL"/>
</dbReference>
<dbReference type="InterPro" id="IPR037673">
    <property type="entry name" value="MSC/AndL"/>
</dbReference>
<evidence type="ECO:0000256" key="3">
    <source>
        <dbReference type="ARBA" id="ARBA00022475"/>
    </source>
</evidence>
<comment type="similarity">
    <text evidence="9">Belongs to the MscL family.</text>
</comment>
<keyword evidence="8 9" id="KW-0407">Ion channel</keyword>
<dbReference type="GeneID" id="79903819"/>
<dbReference type="NCBIfam" id="NF010557">
    <property type="entry name" value="PRK13952.1"/>
    <property type="match status" value="1"/>
</dbReference>
<dbReference type="KEGG" id="zmm:Zmob_0272"/>
<dbReference type="NCBIfam" id="TIGR00220">
    <property type="entry name" value="mscL"/>
    <property type="match status" value="1"/>
</dbReference>
<evidence type="ECO:0000256" key="4">
    <source>
        <dbReference type="ARBA" id="ARBA00022692"/>
    </source>
</evidence>
<dbReference type="HAMAP" id="MF_00115">
    <property type="entry name" value="MscL"/>
    <property type="match status" value="1"/>
</dbReference>
<evidence type="ECO:0000256" key="8">
    <source>
        <dbReference type="ARBA" id="ARBA00023303"/>
    </source>
</evidence>
<dbReference type="SUPFAM" id="SSF81330">
    <property type="entry name" value="Gated mechanosensitive channel"/>
    <property type="match status" value="1"/>
</dbReference>
<comment type="function">
    <text evidence="9">Channel that opens in response to stretch forces in the membrane lipid bilayer. May participate in the regulation of osmotic pressure changes within the cell.</text>
</comment>
<evidence type="ECO:0000313" key="11">
    <source>
        <dbReference type="Proteomes" id="UP000001494"/>
    </source>
</evidence>
<dbReference type="PANTHER" id="PTHR30266">
    <property type="entry name" value="MECHANOSENSITIVE CHANNEL MSCL"/>
    <property type="match status" value="1"/>
</dbReference>
<evidence type="ECO:0000313" key="10">
    <source>
        <dbReference type="EMBL" id="AEH62122.1"/>
    </source>
</evidence>
<name>A0A0H3G0B7_ZYMMA</name>
<dbReference type="InterPro" id="IPR036019">
    <property type="entry name" value="MscL_channel"/>
</dbReference>
<keyword evidence="5 9" id="KW-1133">Transmembrane helix</keyword>
<evidence type="ECO:0000256" key="7">
    <source>
        <dbReference type="ARBA" id="ARBA00023136"/>
    </source>
</evidence>
<dbReference type="EMBL" id="CP002850">
    <property type="protein sequence ID" value="AEH62122.1"/>
    <property type="molecule type" value="Genomic_DNA"/>
</dbReference>
<dbReference type="OrthoDB" id="9810350at2"/>
<feature type="transmembrane region" description="Helical" evidence="9">
    <location>
        <begin position="88"/>
        <end position="108"/>
    </location>
</feature>
<comment type="subcellular location">
    <subcellularLocation>
        <location evidence="9">Cell inner membrane</location>
        <topology evidence="9">Multi-pass membrane protein</topology>
    </subcellularLocation>
    <subcellularLocation>
        <location evidence="1">Membrane</location>
        <topology evidence="1">Multi-pass membrane protein</topology>
    </subcellularLocation>
</comment>
<evidence type="ECO:0000256" key="9">
    <source>
        <dbReference type="HAMAP-Rule" id="MF_00115"/>
    </source>
</evidence>
<accession>A0A0H3G0B7</accession>
<organism evidence="10 11">
    <name type="scientific">Zymomonas mobilis subsp. mobilis (strain ATCC 10988 / DSM 424 / LMG 404 / NCIMB 8938 / NRRL B-806 / ZM1)</name>
    <dbReference type="NCBI Taxonomy" id="555217"/>
    <lineage>
        <taxon>Bacteria</taxon>
        <taxon>Pseudomonadati</taxon>
        <taxon>Pseudomonadota</taxon>
        <taxon>Alphaproteobacteria</taxon>
        <taxon>Sphingomonadales</taxon>
        <taxon>Zymomonadaceae</taxon>
        <taxon>Zymomonas</taxon>
    </lineage>
</organism>
<keyword evidence="9" id="KW-0997">Cell inner membrane</keyword>
<protein>
    <recommendedName>
        <fullName evidence="9">Large-conductance mechanosensitive channel</fullName>
    </recommendedName>
</protein>
<keyword evidence="4 9" id="KW-0812">Transmembrane</keyword>
<dbReference type="HOGENOM" id="CLU_095787_0_1_5"/>
<feature type="transmembrane region" description="Helical" evidence="9">
    <location>
        <begin position="40"/>
        <end position="68"/>
    </location>
</feature>
<comment type="subunit">
    <text evidence="9">Homopentamer.</text>
</comment>
<dbReference type="Pfam" id="PF01741">
    <property type="entry name" value="MscL"/>
    <property type="match status" value="1"/>
</dbReference>
<evidence type="ECO:0000256" key="2">
    <source>
        <dbReference type="ARBA" id="ARBA00022448"/>
    </source>
</evidence>
<keyword evidence="2 9" id="KW-0813">Transport</keyword>
<dbReference type="GO" id="GO:0005886">
    <property type="term" value="C:plasma membrane"/>
    <property type="evidence" value="ECO:0007669"/>
    <property type="project" value="UniProtKB-SubCell"/>
</dbReference>
<dbReference type="Gene3D" id="1.10.1200.120">
    <property type="entry name" value="Large-conductance mechanosensitive channel, MscL, domain 1"/>
    <property type="match status" value="1"/>
</dbReference>
<evidence type="ECO:0000256" key="1">
    <source>
        <dbReference type="ARBA" id="ARBA00004141"/>
    </source>
</evidence>
<dbReference type="InterPro" id="IPR001185">
    <property type="entry name" value="MS_channel"/>
</dbReference>
<sequence>MSILTDFKNFISKGNVLGLGIAVIMGDAFNKIISSVTGDLLMPIIGAVFGGVDFSGFFIRLGAVPAGYTGSLTSYNDLKKAGVPLFGYGQFLTVVVNFVIVAFILFMIMKLAAKLQKELDKTEAKKEEKIAEAAPTPEDIVLLREIRDELRGKK</sequence>
<feature type="transmembrane region" description="Helical" evidence="9">
    <location>
        <begin position="16"/>
        <end position="33"/>
    </location>
</feature>
<keyword evidence="3 9" id="KW-1003">Cell membrane</keyword>